<dbReference type="GO" id="GO:0008654">
    <property type="term" value="P:phospholipid biosynthetic process"/>
    <property type="evidence" value="ECO:0007669"/>
    <property type="project" value="UniProtKB-KW"/>
</dbReference>
<evidence type="ECO:0000256" key="2">
    <source>
        <dbReference type="ARBA" id="ARBA00005983"/>
    </source>
</evidence>
<dbReference type="InterPro" id="IPR050187">
    <property type="entry name" value="Lipid_Phosphate_FormReg"/>
</dbReference>
<dbReference type="NCBIfam" id="TIGR00147">
    <property type="entry name" value="YegS/Rv2252/BmrU family lipid kinase"/>
    <property type="match status" value="1"/>
</dbReference>
<protein>
    <submittedName>
        <fullName evidence="14">Lipid kinase, YegS/Rv2252/BmrU family</fullName>
    </submittedName>
</protein>
<dbReference type="Pfam" id="PF00781">
    <property type="entry name" value="DAGK_cat"/>
    <property type="match status" value="1"/>
</dbReference>
<evidence type="ECO:0000313" key="15">
    <source>
        <dbReference type="Proteomes" id="UP000199136"/>
    </source>
</evidence>
<dbReference type="InterPro" id="IPR045540">
    <property type="entry name" value="YegS/DAGK_C"/>
</dbReference>
<dbReference type="Gene3D" id="3.40.50.10330">
    <property type="entry name" value="Probable inorganic polyphosphate/atp-NAD kinase, domain 1"/>
    <property type="match status" value="1"/>
</dbReference>
<evidence type="ECO:0000256" key="7">
    <source>
        <dbReference type="ARBA" id="ARBA00022777"/>
    </source>
</evidence>
<dbReference type="Pfam" id="PF19279">
    <property type="entry name" value="YegS_C"/>
    <property type="match status" value="1"/>
</dbReference>
<keyword evidence="11" id="KW-0594">Phospholipid biosynthesis</keyword>
<gene>
    <name evidence="14" type="ORF">SAMN04488506_0545</name>
</gene>
<keyword evidence="10" id="KW-0443">Lipid metabolism</keyword>
<reference evidence="14 15" key="1">
    <citation type="submission" date="2016-10" db="EMBL/GenBank/DDBJ databases">
        <authorList>
            <person name="de Groot N.N."/>
        </authorList>
    </citation>
    <scope>NUCLEOTIDE SEQUENCE [LARGE SCALE GENOMIC DNA]</scope>
    <source>
        <strain evidence="14 15">DSM 20581</strain>
    </source>
</reference>
<evidence type="ECO:0000256" key="8">
    <source>
        <dbReference type="ARBA" id="ARBA00022840"/>
    </source>
</evidence>
<dbReference type="GO" id="GO:0016301">
    <property type="term" value="F:kinase activity"/>
    <property type="evidence" value="ECO:0007669"/>
    <property type="project" value="UniProtKB-KW"/>
</dbReference>
<dbReference type="SMART" id="SM00046">
    <property type="entry name" value="DAGKc"/>
    <property type="match status" value="1"/>
</dbReference>
<evidence type="ECO:0000256" key="3">
    <source>
        <dbReference type="ARBA" id="ARBA00022516"/>
    </source>
</evidence>
<evidence type="ECO:0000256" key="9">
    <source>
        <dbReference type="ARBA" id="ARBA00022842"/>
    </source>
</evidence>
<evidence type="ECO:0000256" key="11">
    <source>
        <dbReference type="ARBA" id="ARBA00023209"/>
    </source>
</evidence>
<dbReference type="GO" id="GO:0005524">
    <property type="term" value="F:ATP binding"/>
    <property type="evidence" value="ECO:0007669"/>
    <property type="project" value="UniProtKB-KW"/>
</dbReference>
<keyword evidence="6" id="KW-0547">Nucleotide-binding</keyword>
<dbReference type="InterPro" id="IPR005218">
    <property type="entry name" value="Diacylglycerol/lipid_kinase"/>
</dbReference>
<evidence type="ECO:0000256" key="12">
    <source>
        <dbReference type="ARBA" id="ARBA00023264"/>
    </source>
</evidence>
<organism evidence="14 15">
    <name type="scientific">Desemzia incerta</name>
    <dbReference type="NCBI Taxonomy" id="82801"/>
    <lineage>
        <taxon>Bacteria</taxon>
        <taxon>Bacillati</taxon>
        <taxon>Bacillota</taxon>
        <taxon>Bacilli</taxon>
        <taxon>Lactobacillales</taxon>
        <taxon>Carnobacteriaceae</taxon>
        <taxon>Desemzia</taxon>
    </lineage>
</organism>
<dbReference type="GO" id="GO:0046872">
    <property type="term" value="F:metal ion binding"/>
    <property type="evidence" value="ECO:0007669"/>
    <property type="project" value="UniProtKB-KW"/>
</dbReference>
<dbReference type="Gene3D" id="2.60.200.40">
    <property type="match status" value="1"/>
</dbReference>
<evidence type="ECO:0000313" key="14">
    <source>
        <dbReference type="EMBL" id="SFQ10071.1"/>
    </source>
</evidence>
<accession>A0A1I5VRL5</accession>
<dbReference type="GO" id="GO:0005886">
    <property type="term" value="C:plasma membrane"/>
    <property type="evidence" value="ECO:0007669"/>
    <property type="project" value="TreeGrafter"/>
</dbReference>
<keyword evidence="4" id="KW-0808">Transferase</keyword>
<dbReference type="SUPFAM" id="SSF111331">
    <property type="entry name" value="NAD kinase/diacylglycerol kinase-like"/>
    <property type="match status" value="1"/>
</dbReference>
<dbReference type="PANTHER" id="PTHR12358">
    <property type="entry name" value="SPHINGOSINE KINASE"/>
    <property type="match status" value="1"/>
</dbReference>
<dbReference type="OrthoDB" id="9786026at2"/>
<dbReference type="EMBL" id="FOXW01000002">
    <property type="protein sequence ID" value="SFQ10071.1"/>
    <property type="molecule type" value="Genomic_DNA"/>
</dbReference>
<keyword evidence="12" id="KW-1208">Phospholipid metabolism</keyword>
<dbReference type="PROSITE" id="PS50146">
    <property type="entry name" value="DAGK"/>
    <property type="match status" value="1"/>
</dbReference>
<keyword evidence="15" id="KW-1185">Reference proteome</keyword>
<comment type="cofactor">
    <cofactor evidence="1">
        <name>Mg(2+)</name>
        <dbReference type="ChEBI" id="CHEBI:18420"/>
    </cofactor>
</comment>
<dbReference type="PANTHER" id="PTHR12358:SF106">
    <property type="entry name" value="LIPID KINASE YEGS"/>
    <property type="match status" value="1"/>
</dbReference>
<keyword evidence="9" id="KW-0460">Magnesium</keyword>
<name>A0A1I5VRL5_9LACT</name>
<evidence type="ECO:0000259" key="13">
    <source>
        <dbReference type="PROSITE" id="PS50146"/>
    </source>
</evidence>
<evidence type="ECO:0000256" key="5">
    <source>
        <dbReference type="ARBA" id="ARBA00022723"/>
    </source>
</evidence>
<feature type="domain" description="DAGKc" evidence="13">
    <location>
        <begin position="2"/>
        <end position="141"/>
    </location>
</feature>
<comment type="similarity">
    <text evidence="2">Belongs to the diacylglycerol/lipid kinase family.</text>
</comment>
<dbReference type="AlphaFoldDB" id="A0A1I5VRL5"/>
<evidence type="ECO:0000256" key="1">
    <source>
        <dbReference type="ARBA" id="ARBA00001946"/>
    </source>
</evidence>
<dbReference type="InterPro" id="IPR016064">
    <property type="entry name" value="NAD/diacylglycerol_kinase_sf"/>
</dbReference>
<dbReference type="STRING" id="82801.SAMN04488506_0545"/>
<proteinExistence type="inferred from homology"/>
<dbReference type="InterPro" id="IPR001206">
    <property type="entry name" value="Diacylglycerol_kinase_cat_dom"/>
</dbReference>
<dbReference type="InterPro" id="IPR017438">
    <property type="entry name" value="ATP-NAD_kinase_N"/>
</dbReference>
<dbReference type="RefSeq" id="WP_092479627.1">
    <property type="nucleotide sequence ID" value="NZ_FOXW01000002.1"/>
</dbReference>
<keyword evidence="3" id="KW-0444">Lipid biosynthesis</keyword>
<sequence length="318" mass="35185">MTTINEYHLLVNPNSGSGKGIKIAHKAKKHFEKQGKKAHLYESQYQGHLTNIILTLAPTLTEAEHRDELIVVIGGDGTISEAVNALGDQYASIPLAFIPSGSGNDFSRGISFSRNPKKALEQILNASKPKQIDVIVYTNNQTGEKKYAVNNVGLGLDASIIKQVNQSTSKVVLNKLGFHSLVYLSAVLSHFIRQKPFPLKVSANGKMESFQRAFLVTVNNHPYFGSGIKISPKASAFSGELDLIVLERVSGMTFLTLFLLVFTTGKHLEDEDVHYYHSEELRLTALSPVEGQKDGEEIGFEPFDMTLTTTKRLFWFES</sequence>
<evidence type="ECO:0000256" key="6">
    <source>
        <dbReference type="ARBA" id="ARBA00022741"/>
    </source>
</evidence>
<keyword evidence="8" id="KW-0067">ATP-binding</keyword>
<keyword evidence="5" id="KW-0479">Metal-binding</keyword>
<keyword evidence="7 14" id="KW-0418">Kinase</keyword>
<dbReference type="Proteomes" id="UP000199136">
    <property type="component" value="Unassembled WGS sequence"/>
</dbReference>
<evidence type="ECO:0000256" key="4">
    <source>
        <dbReference type="ARBA" id="ARBA00022679"/>
    </source>
</evidence>
<evidence type="ECO:0000256" key="10">
    <source>
        <dbReference type="ARBA" id="ARBA00023098"/>
    </source>
</evidence>